<reference evidence="2" key="1">
    <citation type="journal article" date="2020" name="Nature">
        <title>Giant virus diversity and host interactions through global metagenomics.</title>
        <authorList>
            <person name="Schulz F."/>
            <person name="Roux S."/>
            <person name="Paez-Espino D."/>
            <person name="Jungbluth S."/>
            <person name="Walsh D.A."/>
            <person name="Denef V.J."/>
            <person name="McMahon K.D."/>
            <person name="Konstantinidis K.T."/>
            <person name="Eloe-Fadrosh E.A."/>
            <person name="Kyrpides N.C."/>
            <person name="Woyke T."/>
        </authorList>
    </citation>
    <scope>NUCLEOTIDE SEQUENCE</scope>
    <source>
        <strain evidence="2">GVMAG-M-3300026093-6</strain>
    </source>
</reference>
<dbReference type="InterPro" id="IPR013083">
    <property type="entry name" value="Znf_RING/FYVE/PHD"/>
</dbReference>
<dbReference type="GO" id="GO:0036503">
    <property type="term" value="P:ERAD pathway"/>
    <property type="evidence" value="ECO:0007669"/>
    <property type="project" value="InterPro"/>
</dbReference>
<dbReference type="SMART" id="SM00504">
    <property type="entry name" value="Ubox"/>
    <property type="match status" value="1"/>
</dbReference>
<dbReference type="EMBL" id="MN740374">
    <property type="protein sequence ID" value="QHU03343.1"/>
    <property type="molecule type" value="Genomic_DNA"/>
</dbReference>
<dbReference type="GO" id="GO:0005634">
    <property type="term" value="C:nucleus"/>
    <property type="evidence" value="ECO:0007669"/>
    <property type="project" value="TreeGrafter"/>
</dbReference>
<dbReference type="Pfam" id="PF04564">
    <property type="entry name" value="U-box"/>
    <property type="match status" value="1"/>
</dbReference>
<name>A0A6C0JD77_9ZZZZ</name>
<dbReference type="SUPFAM" id="SSF57850">
    <property type="entry name" value="RING/U-box"/>
    <property type="match status" value="1"/>
</dbReference>
<dbReference type="GO" id="GO:0005737">
    <property type="term" value="C:cytoplasm"/>
    <property type="evidence" value="ECO:0007669"/>
    <property type="project" value="TreeGrafter"/>
</dbReference>
<dbReference type="InterPro" id="IPR045132">
    <property type="entry name" value="UBE4"/>
</dbReference>
<evidence type="ECO:0000259" key="1">
    <source>
        <dbReference type="SMART" id="SM00504"/>
    </source>
</evidence>
<dbReference type="InterPro" id="IPR003613">
    <property type="entry name" value="Ubox_domain"/>
</dbReference>
<organism evidence="2">
    <name type="scientific">viral metagenome</name>
    <dbReference type="NCBI Taxonomy" id="1070528"/>
    <lineage>
        <taxon>unclassified sequences</taxon>
        <taxon>metagenomes</taxon>
        <taxon>organismal metagenomes</taxon>
    </lineage>
</organism>
<feature type="domain" description="U-box" evidence="1">
    <location>
        <begin position="610"/>
        <end position="676"/>
    </location>
</feature>
<dbReference type="PANTHER" id="PTHR13931">
    <property type="entry name" value="UBIQUITINATION FACTOR E4"/>
    <property type="match status" value="1"/>
</dbReference>
<dbReference type="GO" id="GO:0034450">
    <property type="term" value="F:ubiquitin-ubiquitin ligase activity"/>
    <property type="evidence" value="ECO:0007669"/>
    <property type="project" value="InterPro"/>
</dbReference>
<dbReference type="GO" id="GO:0000151">
    <property type="term" value="C:ubiquitin ligase complex"/>
    <property type="evidence" value="ECO:0007669"/>
    <property type="project" value="InterPro"/>
</dbReference>
<dbReference type="GO" id="GO:0000209">
    <property type="term" value="P:protein polyubiquitination"/>
    <property type="evidence" value="ECO:0007669"/>
    <property type="project" value="TreeGrafter"/>
</dbReference>
<dbReference type="PANTHER" id="PTHR13931:SF2">
    <property type="entry name" value="UBIQUITIN CONJUGATION FACTOR E4 B"/>
    <property type="match status" value="1"/>
</dbReference>
<proteinExistence type="predicted"/>
<sequence>MDTYNSDIHPNDFNFIQVLQNMNKKDEKYDIKLTKDYTIILSLISDKYNSPIRLMSLFHVITEKNTKIDITKKILFDYVAKSSQECKNTVFLLDQGFFQFIIDNNLFNLVRYNGKTIHVFEQIFLNTSAIKFTIDEQSIDFFVRKNNRLYNDLNTYLESLYFPYTPSLDKFKLYMNYIEFISNQIHVVDSTIKKRLQDTIYRLYMLVFGGISKYKTSTEETITMFNNINNKFYPDSIANNYNIKLKTAVAYLSKLKNIELIVENDIKSVLDFNLDITEDREVFIKDYLENNLIEYLLRSNTIFGIKNTKPLEICRWIVNNNEINIHYRVKIINDIKYINHLRHEFCENDKLTCNLIKTFVELEKYDESSGFYDRLKVRTNIVEILNNHNKSLHESNNTSLFDKIELDFDIRRKFVTLLSSELNETLSIIQKYMSHIKNMEQTNVNYVAYISTICKYVDNLTEYYVIIDNVFNNKDYKENFMNKLCEINYSILNTLFTTRLYNCLIYKTNELALDILGKNVHKNLVTFIATFYNNLQKNLDDNMKEYLVTNKNLYNKDLLLKTSSIFGYYTINYEKKSVSSIIDYYCNTLDSEFIKQESKEEKYDEDFPLEFLDPIMSTIINNPVELPDSKIIMEREVINNHLVFSETDPFNRCNLTLKLLEEHNKNESTIKILEEFKTKLSNWKDEHKI</sequence>
<dbReference type="Gene3D" id="3.30.40.10">
    <property type="entry name" value="Zinc/RING finger domain, C3HC4 (zinc finger)"/>
    <property type="match status" value="1"/>
</dbReference>
<protein>
    <recommendedName>
        <fullName evidence="1">U-box domain-containing protein</fullName>
    </recommendedName>
</protein>
<dbReference type="AlphaFoldDB" id="A0A6C0JD77"/>
<accession>A0A6C0JD77</accession>
<evidence type="ECO:0000313" key="2">
    <source>
        <dbReference type="EMBL" id="QHU03343.1"/>
    </source>
</evidence>